<dbReference type="SUPFAM" id="SSF46565">
    <property type="entry name" value="Chaperone J-domain"/>
    <property type="match status" value="1"/>
</dbReference>
<sequence length="635" mass="72196">MPSRTHDEDIEVDDAPTEIDPYAILSVEQNATADQIKSAYRKAALKHHPDKASPEDKDAAHTRFQEIAFAYAILSDERRRKRYDTTGNTSDSLDLEDDDFDWTSFFREQYKSAVTETSINKFADEYKGSEEEQRHVLDAYEKVKGNMEALYGRVMLSDMLDDEDRFRVIIDKAIEDGEVDEHKKYAEESEASRKKRMDRARKRKEKEEKEAQKAEAEMEEDPKSRNSKSKAKGGDADMDGLAALIQQRQQGRSAEGFIAGLEAKYANETKGGKGKKGTKRASSDDEPSEEAFAKNRAAGKDGDATPGARRTRPTTPNMPRKVTHKAWAVYVNPVVLAEHLEAAAYEAHKAEVDTLLECALSASDQCPHITKLPHELVLDIKDLLCFERTEIRDAKKAQMCFKGTCSDGDHLPDDQIQALEEHLAKEYDIKSDDDDMYYHILEYLNDRSPQEMASDGFVTVDWHAIHNSNIHDYELLVGQPGSDSYGVFTRHHDFLLKRYGLQVWAQFKQFDECSYRAEAYLTLPSEVPIQSSVIPFNFKPCDGYSGHHLIGHRCDAETQEDKITEAPNPLTSAQYDTFARAIEALEVESEREYLSKGKALSGWKENGPGGWMEQGNNFLWRPKAPQYREMSHIYR</sequence>
<dbReference type="GO" id="GO:0005634">
    <property type="term" value="C:nucleus"/>
    <property type="evidence" value="ECO:0007669"/>
    <property type="project" value="TreeGrafter"/>
</dbReference>
<feature type="compositionally biased region" description="Basic and acidic residues" evidence="1">
    <location>
        <begin position="205"/>
        <end position="224"/>
    </location>
</feature>
<dbReference type="Pfam" id="PF23302">
    <property type="entry name" value="HTH_DNAJC9"/>
    <property type="match status" value="1"/>
</dbReference>
<dbReference type="PROSITE" id="PS50076">
    <property type="entry name" value="DNAJ_2"/>
    <property type="match status" value="1"/>
</dbReference>
<evidence type="ECO:0000259" key="2">
    <source>
        <dbReference type="PROSITE" id="PS50076"/>
    </source>
</evidence>
<dbReference type="PANTHER" id="PTHR44144:SF1">
    <property type="entry name" value="DNAJ HOMOLOG SUBFAMILY C MEMBER 9"/>
    <property type="match status" value="1"/>
</dbReference>
<feature type="compositionally biased region" description="Basic residues" evidence="1">
    <location>
        <begin position="193"/>
        <end position="204"/>
    </location>
</feature>
<dbReference type="PANTHER" id="PTHR44144">
    <property type="entry name" value="DNAJ HOMOLOG SUBFAMILY C MEMBER 9"/>
    <property type="match status" value="1"/>
</dbReference>
<dbReference type="AlphaFoldDB" id="A0AAN7VWR4"/>
<feature type="compositionally biased region" description="Low complexity" evidence="1">
    <location>
        <begin position="304"/>
        <end position="320"/>
    </location>
</feature>
<evidence type="ECO:0000313" key="4">
    <source>
        <dbReference type="Proteomes" id="UP001310594"/>
    </source>
</evidence>
<gene>
    <name evidence="3" type="ORF">LTR97_001217</name>
</gene>
<dbReference type="InterPro" id="IPR036869">
    <property type="entry name" value="J_dom_sf"/>
</dbReference>
<dbReference type="EMBL" id="JAVRQU010000002">
    <property type="protein sequence ID" value="KAK5706230.1"/>
    <property type="molecule type" value="Genomic_DNA"/>
</dbReference>
<dbReference type="FunFam" id="1.10.287.110:FF:000110">
    <property type="entry name" value="DnaJ domain protein (AFU_orthologue AFUA_2G13210)"/>
    <property type="match status" value="1"/>
</dbReference>
<dbReference type="InterPro" id="IPR052594">
    <property type="entry name" value="J_domain-containing_protein"/>
</dbReference>
<dbReference type="Proteomes" id="UP001310594">
    <property type="component" value="Unassembled WGS sequence"/>
</dbReference>
<organism evidence="3 4">
    <name type="scientific">Elasticomyces elasticus</name>
    <dbReference type="NCBI Taxonomy" id="574655"/>
    <lineage>
        <taxon>Eukaryota</taxon>
        <taxon>Fungi</taxon>
        <taxon>Dikarya</taxon>
        <taxon>Ascomycota</taxon>
        <taxon>Pezizomycotina</taxon>
        <taxon>Dothideomycetes</taxon>
        <taxon>Dothideomycetidae</taxon>
        <taxon>Mycosphaerellales</taxon>
        <taxon>Teratosphaeriaceae</taxon>
        <taxon>Elasticomyces</taxon>
    </lineage>
</organism>
<comment type="caution">
    <text evidence="3">The sequence shown here is derived from an EMBL/GenBank/DDBJ whole genome shotgun (WGS) entry which is preliminary data.</text>
</comment>
<evidence type="ECO:0000313" key="3">
    <source>
        <dbReference type="EMBL" id="KAK5706230.1"/>
    </source>
</evidence>
<reference evidence="3" key="1">
    <citation type="submission" date="2023-08" db="EMBL/GenBank/DDBJ databases">
        <title>Black Yeasts Isolated from many extreme environments.</title>
        <authorList>
            <person name="Coleine C."/>
            <person name="Stajich J.E."/>
            <person name="Selbmann L."/>
        </authorList>
    </citation>
    <scope>NUCLEOTIDE SEQUENCE</scope>
    <source>
        <strain evidence="3">CCFEE 5810</strain>
    </source>
</reference>
<feature type="domain" description="J" evidence="2">
    <location>
        <begin position="20"/>
        <end position="87"/>
    </location>
</feature>
<dbReference type="PRINTS" id="PR00625">
    <property type="entry name" value="JDOMAIN"/>
</dbReference>
<dbReference type="PROSITE" id="PS00636">
    <property type="entry name" value="DNAJ_1"/>
    <property type="match status" value="1"/>
</dbReference>
<feature type="region of interest" description="Disordered" evidence="1">
    <location>
        <begin position="268"/>
        <end position="320"/>
    </location>
</feature>
<dbReference type="SMART" id="SM00271">
    <property type="entry name" value="DnaJ"/>
    <property type="match status" value="1"/>
</dbReference>
<dbReference type="GO" id="GO:0005737">
    <property type="term" value="C:cytoplasm"/>
    <property type="evidence" value="ECO:0007669"/>
    <property type="project" value="TreeGrafter"/>
</dbReference>
<accession>A0AAN7VWR4</accession>
<proteinExistence type="predicted"/>
<name>A0AAN7VWR4_9PEZI</name>
<dbReference type="InterPro" id="IPR056453">
    <property type="entry name" value="HTH_DNAJC9"/>
</dbReference>
<dbReference type="Pfam" id="PF00226">
    <property type="entry name" value="DnaJ"/>
    <property type="match status" value="1"/>
</dbReference>
<dbReference type="GO" id="GO:0031072">
    <property type="term" value="F:heat shock protein binding"/>
    <property type="evidence" value="ECO:0007669"/>
    <property type="project" value="TreeGrafter"/>
</dbReference>
<protein>
    <recommendedName>
        <fullName evidence="2">J domain-containing protein</fullName>
    </recommendedName>
</protein>
<evidence type="ECO:0000256" key="1">
    <source>
        <dbReference type="SAM" id="MobiDB-lite"/>
    </source>
</evidence>
<dbReference type="Gene3D" id="1.10.287.110">
    <property type="entry name" value="DnaJ domain"/>
    <property type="match status" value="1"/>
</dbReference>
<dbReference type="InterPro" id="IPR018253">
    <property type="entry name" value="DnaJ_domain_CS"/>
</dbReference>
<feature type="region of interest" description="Disordered" evidence="1">
    <location>
        <begin position="183"/>
        <end position="236"/>
    </location>
</feature>
<dbReference type="CDD" id="cd06257">
    <property type="entry name" value="DnaJ"/>
    <property type="match status" value="1"/>
</dbReference>
<dbReference type="InterPro" id="IPR001623">
    <property type="entry name" value="DnaJ_domain"/>
</dbReference>
<feature type="compositionally biased region" description="Basic and acidic residues" evidence="1">
    <location>
        <begin position="183"/>
        <end position="192"/>
    </location>
</feature>